<evidence type="ECO:0000313" key="1">
    <source>
        <dbReference type="EMBL" id="KHJ85725.1"/>
    </source>
</evidence>
<proteinExistence type="predicted"/>
<dbReference type="AlphaFoldDB" id="A0A0B1SRB3"/>
<reference evidence="1 2" key="1">
    <citation type="submission" date="2014-03" db="EMBL/GenBank/DDBJ databases">
        <title>Draft genome of the hookworm Oesophagostomum dentatum.</title>
        <authorList>
            <person name="Mitreva M."/>
        </authorList>
    </citation>
    <scope>NUCLEOTIDE SEQUENCE [LARGE SCALE GENOMIC DNA]</scope>
    <source>
        <strain evidence="1 2">OD-Hann</strain>
    </source>
</reference>
<evidence type="ECO:0000313" key="2">
    <source>
        <dbReference type="Proteomes" id="UP000053660"/>
    </source>
</evidence>
<name>A0A0B1SRB3_OESDE</name>
<sequence length="29" mass="3384">MKFTESSTQPIRSRYSIGNRSKCVFIFVT</sequence>
<organism evidence="1 2">
    <name type="scientific">Oesophagostomum dentatum</name>
    <name type="common">Nodular worm</name>
    <dbReference type="NCBI Taxonomy" id="61180"/>
    <lineage>
        <taxon>Eukaryota</taxon>
        <taxon>Metazoa</taxon>
        <taxon>Ecdysozoa</taxon>
        <taxon>Nematoda</taxon>
        <taxon>Chromadorea</taxon>
        <taxon>Rhabditida</taxon>
        <taxon>Rhabditina</taxon>
        <taxon>Rhabditomorpha</taxon>
        <taxon>Strongyloidea</taxon>
        <taxon>Strongylidae</taxon>
        <taxon>Oesophagostomum</taxon>
    </lineage>
</organism>
<gene>
    <name evidence="1" type="ORF">OESDEN_14541</name>
</gene>
<dbReference type="EMBL" id="KN562808">
    <property type="protein sequence ID" value="KHJ85725.1"/>
    <property type="molecule type" value="Genomic_DNA"/>
</dbReference>
<accession>A0A0B1SRB3</accession>
<dbReference type="Proteomes" id="UP000053660">
    <property type="component" value="Unassembled WGS sequence"/>
</dbReference>
<keyword evidence="2" id="KW-1185">Reference proteome</keyword>
<protein>
    <submittedName>
        <fullName evidence="1">Uncharacterized protein</fullName>
    </submittedName>
</protein>